<proteinExistence type="predicted"/>
<dbReference type="EMBL" id="HBUE01087965">
    <property type="protein sequence ID" value="CAG6480334.1"/>
    <property type="molecule type" value="Transcribed_RNA"/>
</dbReference>
<organism evidence="1">
    <name type="scientific">Culex pipiens</name>
    <name type="common">House mosquito</name>
    <dbReference type="NCBI Taxonomy" id="7175"/>
    <lineage>
        <taxon>Eukaryota</taxon>
        <taxon>Metazoa</taxon>
        <taxon>Ecdysozoa</taxon>
        <taxon>Arthropoda</taxon>
        <taxon>Hexapoda</taxon>
        <taxon>Insecta</taxon>
        <taxon>Pterygota</taxon>
        <taxon>Neoptera</taxon>
        <taxon>Endopterygota</taxon>
        <taxon>Diptera</taxon>
        <taxon>Nematocera</taxon>
        <taxon>Culicoidea</taxon>
        <taxon>Culicidae</taxon>
        <taxon>Culicinae</taxon>
        <taxon>Culicini</taxon>
        <taxon>Culex</taxon>
        <taxon>Culex</taxon>
    </lineage>
</organism>
<evidence type="ECO:0000313" key="1">
    <source>
        <dbReference type="EMBL" id="CAG6480334.1"/>
    </source>
</evidence>
<reference evidence="1" key="1">
    <citation type="submission" date="2021-05" db="EMBL/GenBank/DDBJ databases">
        <authorList>
            <person name="Alioto T."/>
            <person name="Alioto T."/>
            <person name="Gomez Garrido J."/>
        </authorList>
    </citation>
    <scope>NUCLEOTIDE SEQUENCE</scope>
</reference>
<dbReference type="AlphaFoldDB" id="A0A8D8BU56"/>
<sequence>MPVFLLFPLQMSPTYSFSRSHTHTHTNTYTFLQTKKNAHFSQPGKIPKSVFMKQNLFAEHNNPDFFLICLDLIINNNYRNKTIGSLSQLKKKQKQCSEPTLSSSPMTVKKRVLFFSK</sequence>
<name>A0A8D8BU56_CULPI</name>
<protein>
    <submittedName>
        <fullName evidence="1">(northern house mosquito) hypothetical protein</fullName>
    </submittedName>
</protein>
<dbReference type="EMBL" id="HBUE01087960">
    <property type="protein sequence ID" value="CAG6480331.1"/>
    <property type="molecule type" value="Transcribed_RNA"/>
</dbReference>
<accession>A0A8D8BU56</accession>